<dbReference type="GO" id="GO:0051536">
    <property type="term" value="F:iron-sulfur cluster binding"/>
    <property type="evidence" value="ECO:0007669"/>
    <property type="project" value="InterPro"/>
</dbReference>
<dbReference type="Proteomes" id="UP000244090">
    <property type="component" value="Unassembled WGS sequence"/>
</dbReference>
<evidence type="ECO:0000313" key="3">
    <source>
        <dbReference type="EMBL" id="PTX63819.1"/>
    </source>
</evidence>
<dbReference type="InterPro" id="IPR036498">
    <property type="entry name" value="Nfu/NifU_N_sf"/>
</dbReference>
<dbReference type="InterPro" id="IPR001075">
    <property type="entry name" value="NIF_FeS_clus_asmbl_NifU_C"/>
</dbReference>
<dbReference type="Pfam" id="PF08712">
    <property type="entry name" value="Nfu_N"/>
    <property type="match status" value="2"/>
</dbReference>
<evidence type="ECO:0000313" key="4">
    <source>
        <dbReference type="Proteomes" id="UP000244090"/>
    </source>
</evidence>
<organism evidence="3 4">
    <name type="scientific">Kordia periserrulae</name>
    <dbReference type="NCBI Taxonomy" id="701523"/>
    <lineage>
        <taxon>Bacteria</taxon>
        <taxon>Pseudomonadati</taxon>
        <taxon>Bacteroidota</taxon>
        <taxon>Flavobacteriia</taxon>
        <taxon>Flavobacteriales</taxon>
        <taxon>Flavobacteriaceae</taxon>
        <taxon>Kordia</taxon>
    </lineage>
</organism>
<name>A0A2T6C672_9FLAO</name>
<sequence length="301" mass="34090">MSGITIQIEKTSNPAIVKFEASTFLTRHNSYEFKNIDDAKDSPLAQQLFYLPFVKTIFISGNFIAIERYNIVTWEDVQDEVAEQIQEYINSGKEIISESATAKKVVPVTVYAESTPNPTVMKFVANKKIVERIFEFKNIDETKYAPLAQALFHFPFVKEVFLDKNYISITKYDMVDWNDITMEIREFIRNYIQEGKEVISKDIPAEQKEKIEISDESFEALDDISKEIVNILEEYIKPAVASDGGNIMFDSYDPNSKVVKVVLQGACSGCPSSTMTLKSGIENTLKNLLKGQINEVIAING</sequence>
<accession>A0A2T6C672</accession>
<reference evidence="3 4" key="1">
    <citation type="submission" date="2018-04" db="EMBL/GenBank/DDBJ databases">
        <title>Genomic Encyclopedia of Archaeal and Bacterial Type Strains, Phase II (KMG-II): from individual species to whole genera.</title>
        <authorList>
            <person name="Goeker M."/>
        </authorList>
    </citation>
    <scope>NUCLEOTIDE SEQUENCE [LARGE SCALE GENOMIC DNA]</scope>
    <source>
        <strain evidence="3 4">DSM 25731</strain>
    </source>
</reference>
<dbReference type="PANTHER" id="PTHR11178:SF1">
    <property type="entry name" value="NFU1 IRON-SULFUR CLUSTER SCAFFOLD HOMOLOG, MITOCHONDRIAL"/>
    <property type="match status" value="1"/>
</dbReference>
<dbReference type="Gene3D" id="3.30.300.130">
    <property type="entry name" value="Fe-S cluster assembly (FSCA)"/>
    <property type="match status" value="1"/>
</dbReference>
<comment type="caution">
    <text evidence="3">The sequence shown here is derived from an EMBL/GenBank/DDBJ whole genome shotgun (WGS) entry which is preliminary data.</text>
</comment>
<dbReference type="InterPro" id="IPR014824">
    <property type="entry name" value="Nfu/NifU_N"/>
</dbReference>
<feature type="domain" description="Scaffold protein Nfu/NifU N-terminal" evidence="2">
    <location>
        <begin position="110"/>
        <end position="195"/>
    </location>
</feature>
<dbReference type="GO" id="GO:0016226">
    <property type="term" value="P:iron-sulfur cluster assembly"/>
    <property type="evidence" value="ECO:0007669"/>
    <property type="project" value="InterPro"/>
</dbReference>
<dbReference type="PANTHER" id="PTHR11178">
    <property type="entry name" value="IRON-SULFUR CLUSTER SCAFFOLD PROTEIN NFU-RELATED"/>
    <property type="match status" value="1"/>
</dbReference>
<dbReference type="AlphaFoldDB" id="A0A2T6C672"/>
<dbReference type="SUPFAM" id="SSF110836">
    <property type="entry name" value="Hypothetical protein SAV1430"/>
    <property type="match status" value="2"/>
</dbReference>
<dbReference type="SMART" id="SM00932">
    <property type="entry name" value="Nfu_N"/>
    <property type="match status" value="2"/>
</dbReference>
<comment type="similarity">
    <text evidence="1">Belongs to the NifU family.</text>
</comment>
<feature type="domain" description="Scaffold protein Nfu/NifU N-terminal" evidence="2">
    <location>
        <begin position="6"/>
        <end position="92"/>
    </location>
</feature>
<dbReference type="OrthoDB" id="9796965at2"/>
<gene>
    <name evidence="3" type="ORF">C8N46_101427</name>
</gene>
<protein>
    <submittedName>
        <fullName evidence="3">Fe-S cluster biogenesis protein NfuA</fullName>
    </submittedName>
</protein>
<dbReference type="InterPro" id="IPR034904">
    <property type="entry name" value="FSCA_dom_sf"/>
</dbReference>
<proteinExistence type="inferred from homology"/>
<evidence type="ECO:0000256" key="1">
    <source>
        <dbReference type="ARBA" id="ARBA00006420"/>
    </source>
</evidence>
<dbReference type="GO" id="GO:0005506">
    <property type="term" value="F:iron ion binding"/>
    <property type="evidence" value="ECO:0007669"/>
    <property type="project" value="InterPro"/>
</dbReference>
<evidence type="ECO:0000259" key="2">
    <source>
        <dbReference type="SMART" id="SM00932"/>
    </source>
</evidence>
<dbReference type="RefSeq" id="WP_108113583.1">
    <property type="nucleotide sequence ID" value="NZ_QBKT01000001.1"/>
</dbReference>
<dbReference type="Pfam" id="PF01106">
    <property type="entry name" value="NifU"/>
    <property type="match status" value="1"/>
</dbReference>
<dbReference type="Gene3D" id="3.30.1370.70">
    <property type="entry name" value="Scaffold protein Nfu/NifU, N-terminal domain"/>
    <property type="match status" value="2"/>
</dbReference>
<dbReference type="SUPFAM" id="SSF117916">
    <property type="entry name" value="Fe-S cluster assembly (FSCA) domain-like"/>
    <property type="match status" value="1"/>
</dbReference>
<keyword evidence="4" id="KW-1185">Reference proteome</keyword>
<dbReference type="EMBL" id="QBKT01000001">
    <property type="protein sequence ID" value="PTX63819.1"/>
    <property type="molecule type" value="Genomic_DNA"/>
</dbReference>